<gene>
    <name evidence="3" type="ORF">CC84DRAFT_1182406</name>
</gene>
<feature type="transmembrane region" description="Helical" evidence="1">
    <location>
        <begin position="155"/>
        <end position="175"/>
    </location>
</feature>
<dbReference type="PANTHER" id="PTHR37013:SF4">
    <property type="entry name" value="INTEGRAL MEMBRANE PROTEIN"/>
    <property type="match status" value="1"/>
</dbReference>
<dbReference type="PANTHER" id="PTHR37013">
    <property type="entry name" value="INTEGRAL MEMBRANE PROTEIN (AFU_ORTHOLOGUE AFUA_1G05950)-RELATED"/>
    <property type="match status" value="1"/>
</dbReference>
<accession>A0A177CV62</accession>
<dbReference type="Proteomes" id="UP000077069">
    <property type="component" value="Unassembled WGS sequence"/>
</dbReference>
<feature type="transmembrane region" description="Helical" evidence="1">
    <location>
        <begin position="110"/>
        <end position="135"/>
    </location>
</feature>
<proteinExistence type="predicted"/>
<organism evidence="3 4">
    <name type="scientific">Paraphaeosphaeria sporulosa</name>
    <dbReference type="NCBI Taxonomy" id="1460663"/>
    <lineage>
        <taxon>Eukaryota</taxon>
        <taxon>Fungi</taxon>
        <taxon>Dikarya</taxon>
        <taxon>Ascomycota</taxon>
        <taxon>Pezizomycotina</taxon>
        <taxon>Dothideomycetes</taxon>
        <taxon>Pleosporomycetidae</taxon>
        <taxon>Pleosporales</taxon>
        <taxon>Massarineae</taxon>
        <taxon>Didymosphaeriaceae</taxon>
        <taxon>Paraphaeosphaeria</taxon>
    </lineage>
</organism>
<feature type="transmembrane region" description="Helical" evidence="1">
    <location>
        <begin position="12"/>
        <end position="34"/>
    </location>
</feature>
<reference evidence="3 4" key="1">
    <citation type="submission" date="2016-05" db="EMBL/GenBank/DDBJ databases">
        <title>Comparative analysis of secretome profiles of manganese(II)-oxidizing ascomycete fungi.</title>
        <authorList>
            <consortium name="DOE Joint Genome Institute"/>
            <person name="Zeiner C.A."/>
            <person name="Purvine S.O."/>
            <person name="Zink E.M."/>
            <person name="Wu S."/>
            <person name="Pasa-Tolic L."/>
            <person name="Chaput D.L."/>
            <person name="Haridas S."/>
            <person name="Grigoriev I.V."/>
            <person name="Santelli C.M."/>
            <person name="Hansel C.M."/>
        </authorList>
    </citation>
    <scope>NUCLEOTIDE SEQUENCE [LARGE SCALE GENOMIC DNA]</scope>
    <source>
        <strain evidence="3 4">AP3s5-JAC2a</strain>
    </source>
</reference>
<keyword evidence="1" id="KW-0472">Membrane</keyword>
<keyword evidence="4" id="KW-1185">Reference proteome</keyword>
<protein>
    <recommendedName>
        <fullName evidence="2">DUF7703 domain-containing protein</fullName>
    </recommendedName>
</protein>
<feature type="domain" description="DUF7703" evidence="2">
    <location>
        <begin position="5"/>
        <end position="247"/>
    </location>
</feature>
<feature type="transmembrane region" description="Helical" evidence="1">
    <location>
        <begin position="196"/>
        <end position="216"/>
    </location>
</feature>
<evidence type="ECO:0000313" key="3">
    <source>
        <dbReference type="EMBL" id="OAG11444.1"/>
    </source>
</evidence>
<dbReference type="InterPro" id="IPR056120">
    <property type="entry name" value="DUF7703"/>
</dbReference>
<evidence type="ECO:0000256" key="1">
    <source>
        <dbReference type="SAM" id="Phobius"/>
    </source>
</evidence>
<dbReference type="RefSeq" id="XP_018041809.1">
    <property type="nucleotide sequence ID" value="XM_018180630.1"/>
</dbReference>
<dbReference type="Pfam" id="PF24802">
    <property type="entry name" value="DUF7703"/>
    <property type="match status" value="1"/>
</dbReference>
<dbReference type="AlphaFoldDB" id="A0A177CV62"/>
<name>A0A177CV62_9PLEO</name>
<keyword evidence="1" id="KW-1133">Transmembrane helix</keyword>
<sequence length="257" mass="29566">MAGETGPTTLSLAKAMIIAAFFGISIYNSVEILFSIFHRFRTHKGLYFWSMLIACIGIPVHATAVLLRNFGLAPNVPMCVFIVLGWWCMVTGQAVVLYSRLHLVWEQKRLRWVLIMIITNFCVLHLPVSGLYLAINIHPDNAYLTHVFSIYEKLQLTGFSVQEWIIAGLYIWGAYRALNPILKFKGPRERKVIRHLVLVNLIVIAMDGSLLLTEFTNNFEIQTTYKTVVYSIKLKLEFYVLNQLLFIIHNPTFSRQR</sequence>
<feature type="transmembrane region" description="Helical" evidence="1">
    <location>
        <begin position="73"/>
        <end position="98"/>
    </location>
</feature>
<dbReference type="EMBL" id="KV441548">
    <property type="protein sequence ID" value="OAG11444.1"/>
    <property type="molecule type" value="Genomic_DNA"/>
</dbReference>
<evidence type="ECO:0000313" key="4">
    <source>
        <dbReference type="Proteomes" id="UP000077069"/>
    </source>
</evidence>
<keyword evidence="1" id="KW-0812">Transmembrane</keyword>
<evidence type="ECO:0000259" key="2">
    <source>
        <dbReference type="Pfam" id="PF24802"/>
    </source>
</evidence>
<dbReference type="GeneID" id="28764116"/>
<dbReference type="InParanoid" id="A0A177CV62"/>
<feature type="transmembrane region" description="Helical" evidence="1">
    <location>
        <begin position="46"/>
        <end position="67"/>
    </location>
</feature>
<dbReference type="OrthoDB" id="405906at2759"/>